<dbReference type="STRING" id="299467.A0A443RVB5"/>
<dbReference type="GO" id="GO:0005886">
    <property type="term" value="C:plasma membrane"/>
    <property type="evidence" value="ECO:0007669"/>
    <property type="project" value="TreeGrafter"/>
</dbReference>
<dbReference type="InterPro" id="IPR003598">
    <property type="entry name" value="Ig_sub2"/>
</dbReference>
<dbReference type="InterPro" id="IPR013783">
    <property type="entry name" value="Ig-like_fold"/>
</dbReference>
<dbReference type="PANTHER" id="PTHR10075:SF14">
    <property type="entry name" value="CELL ADHESION MOLECULE DSCAM2-RELATED"/>
    <property type="match status" value="1"/>
</dbReference>
<comment type="caution">
    <text evidence="3">The sequence shown here is derived from an EMBL/GenBank/DDBJ whole genome shotgun (WGS) entry which is preliminary data.</text>
</comment>
<dbReference type="GO" id="GO:0007411">
    <property type="term" value="P:axon guidance"/>
    <property type="evidence" value="ECO:0007669"/>
    <property type="project" value="TreeGrafter"/>
</dbReference>
<feature type="domain" description="Ig-like" evidence="2">
    <location>
        <begin position="191"/>
        <end position="227"/>
    </location>
</feature>
<dbReference type="PROSITE" id="PS50835">
    <property type="entry name" value="IG_LIKE"/>
    <property type="match status" value="2"/>
</dbReference>
<dbReference type="InterPro" id="IPR036179">
    <property type="entry name" value="Ig-like_dom_sf"/>
</dbReference>
<gene>
    <name evidence="3" type="ORF">B4U80_08578</name>
</gene>
<organism evidence="3 4">
    <name type="scientific">Leptotrombidium deliense</name>
    <dbReference type="NCBI Taxonomy" id="299467"/>
    <lineage>
        <taxon>Eukaryota</taxon>
        <taxon>Metazoa</taxon>
        <taxon>Ecdysozoa</taxon>
        <taxon>Arthropoda</taxon>
        <taxon>Chelicerata</taxon>
        <taxon>Arachnida</taxon>
        <taxon>Acari</taxon>
        <taxon>Acariformes</taxon>
        <taxon>Trombidiformes</taxon>
        <taxon>Prostigmata</taxon>
        <taxon>Anystina</taxon>
        <taxon>Parasitengona</taxon>
        <taxon>Trombiculoidea</taxon>
        <taxon>Trombiculidae</taxon>
        <taxon>Leptotrombidium</taxon>
    </lineage>
</organism>
<keyword evidence="1" id="KW-0393">Immunoglobulin domain</keyword>
<evidence type="ECO:0000256" key="1">
    <source>
        <dbReference type="ARBA" id="ARBA00023319"/>
    </source>
</evidence>
<dbReference type="VEuPathDB" id="VectorBase:LDEU012925"/>
<feature type="non-terminal residue" evidence="3">
    <location>
        <position position="1"/>
    </location>
</feature>
<evidence type="ECO:0000259" key="2">
    <source>
        <dbReference type="PROSITE" id="PS50835"/>
    </source>
</evidence>
<dbReference type="AlphaFoldDB" id="A0A443RVB5"/>
<dbReference type="Pfam" id="PF13927">
    <property type="entry name" value="Ig_3"/>
    <property type="match status" value="1"/>
</dbReference>
<dbReference type="EMBL" id="NCKV01029965">
    <property type="protein sequence ID" value="RWS19115.1"/>
    <property type="molecule type" value="Genomic_DNA"/>
</dbReference>
<feature type="domain" description="Ig-like" evidence="2">
    <location>
        <begin position="59"/>
        <end position="186"/>
    </location>
</feature>
<proteinExistence type="predicted"/>
<accession>A0A443RVB5</accession>
<dbReference type="GO" id="GO:0098632">
    <property type="term" value="F:cell-cell adhesion mediator activity"/>
    <property type="evidence" value="ECO:0007669"/>
    <property type="project" value="TreeGrafter"/>
</dbReference>
<dbReference type="SUPFAM" id="SSF48726">
    <property type="entry name" value="Immunoglobulin"/>
    <property type="match status" value="2"/>
</dbReference>
<dbReference type="Gene3D" id="2.60.40.10">
    <property type="entry name" value="Immunoglobulins"/>
    <property type="match status" value="1"/>
</dbReference>
<dbReference type="OrthoDB" id="6427562at2759"/>
<evidence type="ECO:0000313" key="4">
    <source>
        <dbReference type="Proteomes" id="UP000288716"/>
    </source>
</evidence>
<dbReference type="PANTHER" id="PTHR10075">
    <property type="entry name" value="BASIGIN RELATED"/>
    <property type="match status" value="1"/>
</dbReference>
<reference evidence="3 4" key="1">
    <citation type="journal article" date="2018" name="Gigascience">
        <title>Genomes of trombidid mites reveal novel predicted allergens and laterally-transferred genes associated with secondary metabolism.</title>
        <authorList>
            <person name="Dong X."/>
            <person name="Chaisiri K."/>
            <person name="Xia D."/>
            <person name="Armstrong S.D."/>
            <person name="Fang Y."/>
            <person name="Donnelly M.J."/>
            <person name="Kadowaki T."/>
            <person name="McGarry J.W."/>
            <person name="Darby A.C."/>
            <person name="Makepeace B.L."/>
        </authorList>
    </citation>
    <scope>NUCLEOTIDE SEQUENCE [LARGE SCALE GENOMIC DNA]</scope>
    <source>
        <strain evidence="3">UoL-UT</strain>
    </source>
</reference>
<feature type="non-terminal residue" evidence="3">
    <location>
        <position position="227"/>
    </location>
</feature>
<sequence length="227" mass="25229">LKPINASNGFGHRVKQSADKLFIFKVERDDQGCYQCFAVSDKDETSQANVCLYLSENAPKFKETFKNHILSVSDRLSLKCIASGNPLPTVTWTIDGNSIPETHRIQYGDYVSLIRVVGNNCMSIYIMRIVFRNKLFSNFCVQCLISYDGDVVSFVNITNVRLEDGGLYHCKAINEAGSVSYSETVAVAGVPFVKPMNNITVLAGHTLHTRCPVTGYPISKISWSRGE</sequence>
<name>A0A443RVB5_9ACAR</name>
<dbReference type="Proteomes" id="UP000288716">
    <property type="component" value="Unassembled WGS sequence"/>
</dbReference>
<dbReference type="SMART" id="SM00408">
    <property type="entry name" value="IGc2"/>
    <property type="match status" value="1"/>
</dbReference>
<dbReference type="GO" id="GO:0030424">
    <property type="term" value="C:axon"/>
    <property type="evidence" value="ECO:0007669"/>
    <property type="project" value="TreeGrafter"/>
</dbReference>
<dbReference type="GO" id="GO:0070593">
    <property type="term" value="P:dendrite self-avoidance"/>
    <property type="evidence" value="ECO:0007669"/>
    <property type="project" value="TreeGrafter"/>
</dbReference>
<dbReference type="GO" id="GO:0007156">
    <property type="term" value="P:homophilic cell adhesion via plasma membrane adhesion molecules"/>
    <property type="evidence" value="ECO:0007669"/>
    <property type="project" value="TreeGrafter"/>
</dbReference>
<keyword evidence="4" id="KW-1185">Reference proteome</keyword>
<evidence type="ECO:0000313" key="3">
    <source>
        <dbReference type="EMBL" id="RWS19115.1"/>
    </source>
</evidence>
<dbReference type="InterPro" id="IPR007110">
    <property type="entry name" value="Ig-like_dom"/>
</dbReference>
<protein>
    <submittedName>
        <fullName evidence="3">Down syndrome cell adhesion molecule-like protein Dscam2</fullName>
    </submittedName>
</protein>